<dbReference type="AlphaFoldDB" id="A0A2D2CYN6"/>
<dbReference type="Proteomes" id="UP000230709">
    <property type="component" value="Chromosome"/>
</dbReference>
<evidence type="ECO:0000256" key="2">
    <source>
        <dbReference type="ARBA" id="ARBA00022803"/>
    </source>
</evidence>
<feature type="domain" description="Novel STAND NTPase 1" evidence="5">
    <location>
        <begin position="109"/>
        <end position="506"/>
    </location>
</feature>
<protein>
    <recommendedName>
        <fullName evidence="5">Novel STAND NTPase 1 domain-containing protein</fullName>
    </recommendedName>
</protein>
<evidence type="ECO:0000256" key="1">
    <source>
        <dbReference type="ARBA" id="ARBA00022737"/>
    </source>
</evidence>
<gene>
    <name evidence="6" type="ORF">CQW49_08085</name>
</gene>
<dbReference type="PANTHER" id="PTHR45641:SF19">
    <property type="entry name" value="NEPHROCYSTIN-3"/>
    <property type="match status" value="1"/>
</dbReference>
<keyword evidence="1" id="KW-0677">Repeat</keyword>
<keyword evidence="2 3" id="KW-0802">TPR repeat</keyword>
<dbReference type="Gene3D" id="1.25.40.10">
    <property type="entry name" value="Tetratricopeptide repeat domain"/>
    <property type="match status" value="3"/>
</dbReference>
<keyword evidence="4" id="KW-0812">Transmembrane</keyword>
<organism evidence="6 7">
    <name type="scientific">Methylosinus trichosporium (strain ATCC 35070 / NCIMB 11131 / UNIQEM 75 / OB3b)</name>
    <dbReference type="NCBI Taxonomy" id="595536"/>
    <lineage>
        <taxon>Bacteria</taxon>
        <taxon>Pseudomonadati</taxon>
        <taxon>Pseudomonadota</taxon>
        <taxon>Alphaproteobacteria</taxon>
        <taxon>Hyphomicrobiales</taxon>
        <taxon>Methylocystaceae</taxon>
        <taxon>Methylosinus</taxon>
    </lineage>
</organism>
<dbReference type="STRING" id="595536.GCA_000178815_03532"/>
<sequence length="1089" mass="121737">MPKEFESPAAPYESLEKLRADHITMMQVVGRKGHWRDLVPEIRKLIDRVKATGRRLYDPSDREVAQNVISYWASDLFEGDEPGALSAALPQLDAFDSASAPDVSTAPNPYKGLSAFGEADAEQFHGREGAANRLVETLREKPIVLVVGQMGCGKTSFVMAGVVPQLKSAMRREQKNPVLLSFSPGADPFATLLARLHEAAGDDASNERIFQQKKIVEHAPERLHDLLDALFPARPVIFVVDQFEEIFTLGADEQTRAKFASALSKACPGGDDANRAIVIVDKRSEQSALQLPALAPLASGVDARFVLPPLTADETRRIIELPARAIGLRFADGVVDDIVKDIAGDVTALPALQFTLGKLWNDHGRNIVTWDDYDKVGRPHEALQRTAEAIFGALPPDEKEAAKCLFLELVRPNLDGTFIRRRVTRDALTQSARAKEMSSVLERLVEAGLLRFTPGASPQEDRFDLAHEALIDAWPRLRAWLQDDRVASEKKLQFVAMARRWRESGAAASYLLTGDALDEAEAIAGAAPELKEFVKVSKATARDREYRKLRTWRDVALGMLALVIIATIFAILAIINGHQASHERQAALASATKALHSVEETLKVVSSERLRGTITVATAKDLLTPTKEIFAAVEDRPELDALRADVLLEFSNVYYTIGDYEEALTLAEKAKDLAQRHLNADPKSDEWRGKRYKALYRAGDNLAQRKTDKDDHEALQRYRSALDVARVQSSRENLSRAAFIENKMADLYFKKSAFKLAQQHYTESLSLGERFLAEEPSDPEASKMIGDAHERLAEFFAKSGRRSEATDEFKRALEIRERLVETNRENAVYRSNLARTRHEFGKLYQGIEKYDEALQQFEKALYLRRGLVQADPHDKTSRDGLGNVIESIGAVTKFVDPEHARTALNIWSAVVNEHPEQDDWRRSLVAAFIVFGDRWADQQDFSRASSSYGEALEVVNAATDRRRSADDFKLAATAHEKLATIEMKRKEANAAVNDAFAAVRIRVSLLGQAKDNQERTREAAETYEIYGDALKLLAASRSKRRDEEPASAYRNGLRLVEDFMSAHPDSRLESIEIDLRRKLRGIERSDERR</sequence>
<reference evidence="7" key="1">
    <citation type="submission" date="2017-10" db="EMBL/GenBank/DDBJ databases">
        <title>Completed PacBio SMRT sequence of Methylosinus trichosporium OB3b reveals presence of a third large plasmid.</title>
        <authorList>
            <person name="Charles T.C."/>
            <person name="Lynch M.D.J."/>
            <person name="Heil J.R."/>
            <person name="Cheng J."/>
        </authorList>
    </citation>
    <scope>NUCLEOTIDE SEQUENCE [LARGE SCALE GENOMIC DNA]</scope>
    <source>
        <strain evidence="7">OB3b</strain>
    </source>
</reference>
<dbReference type="RefSeq" id="WP_003613701.1">
    <property type="nucleotide sequence ID" value="NZ_ADVE02000001.1"/>
</dbReference>
<evidence type="ECO:0000256" key="3">
    <source>
        <dbReference type="PROSITE-ProRule" id="PRU00339"/>
    </source>
</evidence>
<evidence type="ECO:0000313" key="6">
    <source>
        <dbReference type="EMBL" id="ATQ67861.1"/>
    </source>
</evidence>
<dbReference type="Pfam" id="PF20703">
    <property type="entry name" value="nSTAND1"/>
    <property type="match status" value="1"/>
</dbReference>
<keyword evidence="4" id="KW-1133">Transmembrane helix</keyword>
<feature type="transmembrane region" description="Helical" evidence="4">
    <location>
        <begin position="555"/>
        <end position="575"/>
    </location>
</feature>
<dbReference type="PROSITE" id="PS50005">
    <property type="entry name" value="TPR"/>
    <property type="match status" value="3"/>
</dbReference>
<feature type="repeat" description="TPR" evidence="3">
    <location>
        <begin position="834"/>
        <end position="867"/>
    </location>
</feature>
<dbReference type="PANTHER" id="PTHR45641">
    <property type="entry name" value="TETRATRICOPEPTIDE REPEAT PROTEIN (AFU_ORTHOLOGUE AFUA_6G03870)"/>
    <property type="match status" value="1"/>
</dbReference>
<dbReference type="SMART" id="SM00028">
    <property type="entry name" value="TPR"/>
    <property type="match status" value="5"/>
</dbReference>
<evidence type="ECO:0000313" key="7">
    <source>
        <dbReference type="Proteomes" id="UP000230709"/>
    </source>
</evidence>
<dbReference type="Pfam" id="PF13374">
    <property type="entry name" value="TPR_10"/>
    <property type="match status" value="2"/>
</dbReference>
<evidence type="ECO:0000259" key="5">
    <source>
        <dbReference type="Pfam" id="PF20703"/>
    </source>
</evidence>
<keyword evidence="7" id="KW-1185">Reference proteome</keyword>
<name>A0A2D2CYN6_METT3</name>
<feature type="repeat" description="TPR" evidence="3">
    <location>
        <begin position="786"/>
        <end position="819"/>
    </location>
</feature>
<keyword evidence="4" id="KW-0472">Membrane</keyword>
<proteinExistence type="predicted"/>
<dbReference type="InterPro" id="IPR019734">
    <property type="entry name" value="TPR_rpt"/>
</dbReference>
<dbReference type="KEGG" id="mtw:CQW49_08085"/>
<dbReference type="SUPFAM" id="SSF52540">
    <property type="entry name" value="P-loop containing nucleoside triphosphate hydrolases"/>
    <property type="match status" value="1"/>
</dbReference>
<dbReference type="InterPro" id="IPR027417">
    <property type="entry name" value="P-loop_NTPase"/>
</dbReference>
<dbReference type="Gene3D" id="3.40.50.300">
    <property type="entry name" value="P-loop containing nucleotide triphosphate hydrolases"/>
    <property type="match status" value="1"/>
</dbReference>
<dbReference type="InterPro" id="IPR011990">
    <property type="entry name" value="TPR-like_helical_dom_sf"/>
</dbReference>
<feature type="repeat" description="TPR" evidence="3">
    <location>
        <begin position="644"/>
        <end position="677"/>
    </location>
</feature>
<dbReference type="EMBL" id="CP023737">
    <property type="protein sequence ID" value="ATQ67861.1"/>
    <property type="molecule type" value="Genomic_DNA"/>
</dbReference>
<dbReference type="SUPFAM" id="SSF48452">
    <property type="entry name" value="TPR-like"/>
    <property type="match status" value="1"/>
</dbReference>
<accession>A0A2D2CYN6</accession>
<dbReference type="InterPro" id="IPR049052">
    <property type="entry name" value="nSTAND1"/>
</dbReference>
<evidence type="ECO:0000256" key="4">
    <source>
        <dbReference type="SAM" id="Phobius"/>
    </source>
</evidence>